<dbReference type="RefSeq" id="WP_020899482.1">
    <property type="nucleotide sequence ID" value="NZ_CP032494.1"/>
</dbReference>
<accession>A0A2J0R9S0</accession>
<reference evidence="4" key="2">
    <citation type="submission" date="2018-07" db="EMBL/GenBank/DDBJ databases">
        <authorList>
            <consortium name="NARMS: The National Antimicrobial Resistance Monitoring System"/>
        </authorList>
    </citation>
    <scope>NUCLEOTIDE SEQUENCE</scope>
    <source>
        <strain evidence="3">CVM N18S0806</strain>
        <strain evidence="4">CVM N56971F</strain>
        <strain evidence="7">FSIS11811627</strain>
        <strain evidence="5">FSIS1606077</strain>
    </source>
</reference>
<dbReference type="AlphaFoldDB" id="A0A2J0R9S0"/>
<dbReference type="EMBL" id="AAKJJB010000042">
    <property type="protein sequence ID" value="ECS3689228.1"/>
    <property type="molecule type" value="Genomic_DNA"/>
</dbReference>
<evidence type="ECO:0000313" key="9">
    <source>
        <dbReference type="EMBL" id="EDH7471876.1"/>
    </source>
</evidence>
<dbReference type="EMBL" id="AAKJEM010000002">
    <property type="protein sequence ID" value="ECS2996747.1"/>
    <property type="molecule type" value="Genomic_DNA"/>
</dbReference>
<protein>
    <submittedName>
        <fullName evidence="12">Uncharacterized protein</fullName>
    </submittedName>
</protein>
<evidence type="ECO:0000313" key="8">
    <source>
        <dbReference type="EMBL" id="ECX3063277.1"/>
    </source>
</evidence>
<evidence type="ECO:0000313" key="11">
    <source>
        <dbReference type="EMBL" id="HAE1845562.1"/>
    </source>
</evidence>
<dbReference type="EMBL" id="DAARHT010000022">
    <property type="protein sequence ID" value="HAE2525214.1"/>
    <property type="molecule type" value="Genomic_DNA"/>
</dbReference>
<dbReference type="EMBL" id="AAHSKS010000066">
    <property type="protein sequence ID" value="EBZ8376391.1"/>
    <property type="molecule type" value="Genomic_DNA"/>
</dbReference>
<evidence type="ECO:0000313" key="4">
    <source>
        <dbReference type="EMBL" id="ECS2996747.1"/>
    </source>
</evidence>
<reference evidence="12" key="3">
    <citation type="submission" date="2018-07" db="EMBL/GenBank/DDBJ databases">
        <authorList>
            <consortium name="NCBI Pathogen Detection Project"/>
        </authorList>
    </citation>
    <scope>NUCLEOTIDE SEQUENCE</scope>
    <source>
        <strain evidence="12">11-4127</strain>
        <strain evidence="11">Eq_9810-181</strain>
    </source>
</reference>
<name>A0A2J0R9S0_SALTM</name>
<reference evidence="12" key="1">
    <citation type="journal article" date="2018" name="Genome Biol.">
        <title>SKESA: strategic k-mer extension for scrupulous assemblies.</title>
        <authorList>
            <person name="Souvorov A."/>
            <person name="Agarwala R."/>
            <person name="Lipman D.J."/>
        </authorList>
    </citation>
    <scope>NUCLEOTIDE SEQUENCE</scope>
    <source>
        <strain evidence="12">11-4127</strain>
        <strain evidence="11">Eq_9810-181</strain>
    </source>
</reference>
<evidence type="ECO:0000313" key="3">
    <source>
        <dbReference type="EMBL" id="ECK1399578.1"/>
    </source>
</evidence>
<comment type="caution">
    <text evidence="12">The sequence shown here is derived from an EMBL/GenBank/DDBJ whole genome shotgun (WGS) entry which is preliminary data.</text>
</comment>
<dbReference type="EMBL" id="AAKYSK010000050">
    <property type="protein sequence ID" value="ECX3063277.1"/>
    <property type="molecule type" value="Genomic_DNA"/>
</dbReference>
<reference evidence="1" key="4">
    <citation type="submission" date="2018-11" db="EMBL/GenBank/DDBJ databases">
        <authorList>
            <consortium name="GenomeTrakr network: Whole genome sequencing for foodborne pathogen traceback"/>
        </authorList>
    </citation>
    <scope>NUCLEOTIDE SEQUENCE</scope>
    <source>
        <strain evidence="8">15MN00354</strain>
        <strain evidence="6">FSIS11812453</strain>
        <strain evidence="10">FSIS1702925</strain>
        <strain evidence="9">FSIS1710628</strain>
        <strain evidence="1">FSIS21822729</strain>
        <strain evidence="2">FSIS21923391</strain>
    </source>
</reference>
<evidence type="ECO:0000313" key="1">
    <source>
        <dbReference type="EMBL" id="EBZ8376391.1"/>
    </source>
</evidence>
<evidence type="ECO:0000313" key="2">
    <source>
        <dbReference type="EMBL" id="ECB2819509.1"/>
    </source>
</evidence>
<dbReference type="EMBL" id="AAKSLO010000005">
    <property type="protein sequence ID" value="ECV5316446.1"/>
    <property type="molecule type" value="Genomic_DNA"/>
</dbReference>
<evidence type="ECO:0000313" key="6">
    <source>
        <dbReference type="EMBL" id="ECT2116292.1"/>
    </source>
</evidence>
<evidence type="ECO:0000313" key="12">
    <source>
        <dbReference type="EMBL" id="HAE2525214.1"/>
    </source>
</evidence>
<dbReference type="EMBL" id="AAHXBO010000073">
    <property type="protein sequence ID" value="ECB2819509.1"/>
    <property type="molecule type" value="Genomic_DNA"/>
</dbReference>
<organism evidence="12">
    <name type="scientific">Salmonella typhimurium</name>
    <dbReference type="NCBI Taxonomy" id="90371"/>
    <lineage>
        <taxon>Bacteria</taxon>
        <taxon>Pseudomonadati</taxon>
        <taxon>Pseudomonadota</taxon>
        <taxon>Gammaproteobacteria</taxon>
        <taxon>Enterobacterales</taxon>
        <taxon>Enterobacteriaceae</taxon>
        <taxon>Salmonella</taxon>
    </lineage>
</organism>
<evidence type="ECO:0000313" key="10">
    <source>
        <dbReference type="EMBL" id="EDJ4178217.1"/>
    </source>
</evidence>
<dbReference type="EMBL" id="AAKMBA010000101">
    <property type="protein sequence ID" value="ECT2116292.1"/>
    <property type="molecule type" value="Genomic_DNA"/>
</dbReference>
<gene>
    <name evidence="4" type="ORF">A3Y76_05190</name>
    <name evidence="5" type="ORF">A4R48_24170</name>
    <name evidence="8" type="ORF">AKH62_23525</name>
    <name evidence="9" type="ORF">B4W90_23870</name>
    <name evidence="10" type="ORF">CHN22_09195</name>
    <name evidence="7" type="ORF">DWU22_07075</name>
    <name evidence="6" type="ORF">DYM27_23395</name>
    <name evidence="1" type="ORF">EHB09_23815</name>
    <name evidence="2" type="ORF">EVY71_24415</name>
    <name evidence="3" type="ORF">FQC24_22475</name>
    <name evidence="12" type="ORF">G3312_001512</name>
    <name evidence="11" type="ORF">G3V14_003850</name>
</gene>
<evidence type="ECO:0000313" key="5">
    <source>
        <dbReference type="EMBL" id="ECS3689228.1"/>
    </source>
</evidence>
<dbReference type="EMBL" id="AAMIRC010000037">
    <property type="protein sequence ID" value="EDH7471876.1"/>
    <property type="molecule type" value="Genomic_DNA"/>
</dbReference>
<accession>A0A3Z9C1P1</accession>
<evidence type="ECO:0000313" key="7">
    <source>
        <dbReference type="EMBL" id="ECV5316446.1"/>
    </source>
</evidence>
<proteinExistence type="predicted"/>
<dbReference type="EMBL" id="AAMOFR010000005">
    <property type="protein sequence ID" value="EDJ4178217.1"/>
    <property type="molecule type" value="Genomic_DNA"/>
</dbReference>
<dbReference type="EMBL" id="AAJASC010000029">
    <property type="protein sequence ID" value="ECK1399578.1"/>
    <property type="molecule type" value="Genomic_DNA"/>
</dbReference>
<dbReference type="EMBL" id="DAARCI010000016">
    <property type="protein sequence ID" value="HAE1845562.1"/>
    <property type="molecule type" value="Genomic_DNA"/>
</dbReference>
<sequence>MKSEEEFFAELHPQVVEVLGTALMQVLVEQREPSREALIEMIQVLWQEEDVDLAVELAIDVLRLPKE</sequence>